<dbReference type="Proteomes" id="UP000639772">
    <property type="component" value="Chromosome 6"/>
</dbReference>
<dbReference type="Gene3D" id="1.25.40.10">
    <property type="entry name" value="Tetratricopeptide repeat domain"/>
    <property type="match status" value="1"/>
</dbReference>
<dbReference type="Pfam" id="PF23310">
    <property type="entry name" value="TPR_27"/>
    <property type="match status" value="1"/>
</dbReference>
<dbReference type="PROSITE" id="PS50865">
    <property type="entry name" value="ZF_MYND_2"/>
    <property type="match status" value="1"/>
</dbReference>
<dbReference type="InterPro" id="IPR011990">
    <property type="entry name" value="TPR-like_helical_dom_sf"/>
</dbReference>
<dbReference type="SUPFAM" id="SSF81901">
    <property type="entry name" value="HCP-like"/>
    <property type="match status" value="1"/>
</dbReference>
<dbReference type="SUPFAM" id="SSF81383">
    <property type="entry name" value="F-box domain"/>
    <property type="match status" value="1"/>
</dbReference>
<protein>
    <recommendedName>
        <fullName evidence="5">MYND-type domain-containing protein</fullName>
    </recommendedName>
</protein>
<accession>A0A835QRS0</accession>
<evidence type="ECO:0000256" key="2">
    <source>
        <dbReference type="ARBA" id="ARBA00022771"/>
    </source>
</evidence>
<name>A0A835QRS0_VANPL</name>
<evidence type="ECO:0000313" key="6">
    <source>
        <dbReference type="EMBL" id="KAG0478430.1"/>
    </source>
</evidence>
<organism evidence="6 7">
    <name type="scientific">Vanilla planifolia</name>
    <name type="common">Vanilla</name>
    <dbReference type="NCBI Taxonomy" id="51239"/>
    <lineage>
        <taxon>Eukaryota</taxon>
        <taxon>Viridiplantae</taxon>
        <taxon>Streptophyta</taxon>
        <taxon>Embryophyta</taxon>
        <taxon>Tracheophyta</taxon>
        <taxon>Spermatophyta</taxon>
        <taxon>Magnoliopsida</taxon>
        <taxon>Liliopsida</taxon>
        <taxon>Asparagales</taxon>
        <taxon>Orchidaceae</taxon>
        <taxon>Vanilloideae</taxon>
        <taxon>Vanilleae</taxon>
        <taxon>Vanilla</taxon>
    </lineage>
</organism>
<keyword evidence="2 4" id="KW-0863">Zinc-finger</keyword>
<comment type="caution">
    <text evidence="6">The sequence shown here is derived from an EMBL/GenBank/DDBJ whole genome shotgun (WGS) entry which is preliminary data.</text>
</comment>
<dbReference type="GO" id="GO:0008270">
    <property type="term" value="F:zinc ion binding"/>
    <property type="evidence" value="ECO:0007669"/>
    <property type="project" value="UniProtKB-KW"/>
</dbReference>
<dbReference type="SUPFAM" id="SSF144232">
    <property type="entry name" value="HIT/MYND zinc finger-like"/>
    <property type="match status" value="1"/>
</dbReference>
<dbReference type="InterPro" id="IPR044508">
    <property type="entry name" value="At5g50450/At1g67340-like"/>
</dbReference>
<dbReference type="EMBL" id="JADCNM010000006">
    <property type="protein sequence ID" value="KAG0478430.1"/>
    <property type="molecule type" value="Genomic_DNA"/>
</dbReference>
<dbReference type="Pfam" id="PF01753">
    <property type="entry name" value="zf-MYND"/>
    <property type="match status" value="1"/>
</dbReference>
<evidence type="ECO:0000313" key="7">
    <source>
        <dbReference type="Proteomes" id="UP000639772"/>
    </source>
</evidence>
<evidence type="ECO:0000256" key="1">
    <source>
        <dbReference type="ARBA" id="ARBA00022723"/>
    </source>
</evidence>
<evidence type="ECO:0000256" key="4">
    <source>
        <dbReference type="PROSITE-ProRule" id="PRU00134"/>
    </source>
</evidence>
<dbReference type="PANTHER" id="PTHR46758">
    <property type="entry name" value="MYND DOMAIN-CONTAINING"/>
    <property type="match status" value="1"/>
</dbReference>
<dbReference type="Gene3D" id="6.10.140.2220">
    <property type="match status" value="1"/>
</dbReference>
<keyword evidence="3" id="KW-0862">Zinc</keyword>
<dbReference type="AlphaFoldDB" id="A0A835QRS0"/>
<reference evidence="6 7" key="1">
    <citation type="journal article" date="2020" name="Nat. Food">
        <title>A phased Vanilla planifolia genome enables genetic improvement of flavour and production.</title>
        <authorList>
            <person name="Hasing T."/>
            <person name="Tang H."/>
            <person name="Brym M."/>
            <person name="Khazi F."/>
            <person name="Huang T."/>
            <person name="Chambers A.H."/>
        </authorList>
    </citation>
    <scope>NUCLEOTIDE SEQUENCE [LARGE SCALE GENOMIC DNA]</scope>
    <source>
        <tissue evidence="6">Leaf</tissue>
    </source>
</reference>
<dbReference type="PANTHER" id="PTHR46758:SF2">
    <property type="entry name" value="OJ1485_B09.11 PROTEIN"/>
    <property type="match status" value="1"/>
</dbReference>
<dbReference type="OrthoDB" id="265717at2759"/>
<dbReference type="InterPro" id="IPR057136">
    <property type="entry name" value="At2g35280_TPR_dom"/>
</dbReference>
<feature type="domain" description="MYND-type" evidence="5">
    <location>
        <begin position="276"/>
        <end position="318"/>
    </location>
</feature>
<keyword evidence="1" id="KW-0479">Metal-binding</keyword>
<dbReference type="InterPro" id="IPR002893">
    <property type="entry name" value="Znf_MYND"/>
</dbReference>
<evidence type="ECO:0000256" key="3">
    <source>
        <dbReference type="ARBA" id="ARBA00022833"/>
    </source>
</evidence>
<evidence type="ECO:0000259" key="5">
    <source>
        <dbReference type="PROSITE" id="PS50865"/>
    </source>
</evidence>
<gene>
    <name evidence="6" type="ORF">HPP92_013149</name>
</gene>
<proteinExistence type="predicted"/>
<sequence length="346" mass="37484">MVPKNTSPRCSGNNKGIPSLLLKVPAGVGYCHKRLRVSQSSLPSGDRSATDLLDQLPEDLLIYILSKLSSSARSPSDLFNALISSKRLYSLRLNDSVLSEASMECLSIRPGKWSVSAHKFLRRCALAGNLEACFILGMIRFYCLGNRTSGMSLLARAALGSHASAMYSIAVIQFNGSGGTKSDKDLRAGVALCARAAALGHLDAIRELGHCLQDGYGVRRNVDAGRRCLIYANYNELVGVGRGPTDLHPAHRFIVGWYADRRRVLNLNFDDLRLCSGGCGRTETRRHEFRRCSVCGAVNYCSRACQARHWKEAHKGECTAVEDWLLGGELVRPTAGGGDVPADGGA</sequence>
<dbReference type="InterPro" id="IPR036047">
    <property type="entry name" value="F-box-like_dom_sf"/>
</dbReference>